<organism evidence="2 3">
    <name type="scientific">Penicillium thymicola</name>
    <dbReference type="NCBI Taxonomy" id="293382"/>
    <lineage>
        <taxon>Eukaryota</taxon>
        <taxon>Fungi</taxon>
        <taxon>Dikarya</taxon>
        <taxon>Ascomycota</taxon>
        <taxon>Pezizomycotina</taxon>
        <taxon>Eurotiomycetes</taxon>
        <taxon>Eurotiomycetidae</taxon>
        <taxon>Eurotiales</taxon>
        <taxon>Aspergillaceae</taxon>
        <taxon>Penicillium</taxon>
    </lineage>
</organism>
<evidence type="ECO:0000313" key="3">
    <source>
        <dbReference type="Proteomes" id="UP001227192"/>
    </source>
</evidence>
<reference evidence="2" key="2">
    <citation type="journal article" date="2016" name="Fungal Biol.">
        <title>Ochratoxin A production by Penicillium thymicola.</title>
        <authorList>
            <person name="Nguyen H.D.T."/>
            <person name="McMullin D.R."/>
            <person name="Ponomareva E."/>
            <person name="Riley R."/>
            <person name="Pomraning K.R."/>
            <person name="Baker S.E."/>
            <person name="Seifert K.A."/>
        </authorList>
    </citation>
    <scope>NUCLEOTIDE SEQUENCE</scope>
    <source>
        <strain evidence="2">DAOM 180753</strain>
    </source>
</reference>
<dbReference type="AlphaFoldDB" id="A0AAI9T504"/>
<comment type="caution">
    <text evidence="2">The sequence shown here is derived from an EMBL/GenBank/DDBJ whole genome shotgun (WGS) entry which is preliminary data.</text>
</comment>
<dbReference type="EMBL" id="LACB01001055">
    <property type="protein sequence ID" value="KAJ9480850.1"/>
    <property type="molecule type" value="Genomic_DNA"/>
</dbReference>
<dbReference type="EMBL" id="LACB01001534">
    <property type="protein sequence ID" value="KAJ9480434.1"/>
    <property type="molecule type" value="Genomic_DNA"/>
</dbReference>
<gene>
    <name evidence="2" type="ORF">VN97_g12674</name>
    <name evidence="1" type="ORF">VN97_g13142</name>
</gene>
<dbReference type="Proteomes" id="UP001227192">
    <property type="component" value="Unassembled WGS sequence"/>
</dbReference>
<reference evidence="2" key="1">
    <citation type="submission" date="2015-06" db="EMBL/GenBank/DDBJ databases">
        <authorList>
            <person name="Nguyen H."/>
        </authorList>
    </citation>
    <scope>NUCLEOTIDE SEQUENCE</scope>
    <source>
        <strain evidence="2">DAOM 180753</strain>
    </source>
</reference>
<sequence length="26" mass="2947">MKGLQGGKIRVPRAYTIRMTTAKQLQ</sequence>
<keyword evidence="3" id="KW-1185">Reference proteome</keyword>
<protein>
    <submittedName>
        <fullName evidence="2">Uncharacterized protein</fullName>
    </submittedName>
</protein>
<accession>A0AAI9T504</accession>
<feature type="non-terminal residue" evidence="2">
    <location>
        <position position="26"/>
    </location>
</feature>
<name>A0AAI9T504_PENTH</name>
<evidence type="ECO:0000313" key="1">
    <source>
        <dbReference type="EMBL" id="KAJ9480434.1"/>
    </source>
</evidence>
<proteinExistence type="predicted"/>
<evidence type="ECO:0000313" key="2">
    <source>
        <dbReference type="EMBL" id="KAJ9480850.1"/>
    </source>
</evidence>